<evidence type="ECO:0000313" key="8">
    <source>
        <dbReference type="Proteomes" id="UP000007304"/>
    </source>
</evidence>
<feature type="region of interest" description="Disordered" evidence="5">
    <location>
        <begin position="241"/>
        <end position="269"/>
    </location>
</feature>
<dbReference type="Proteomes" id="UP000007304">
    <property type="component" value="Unassembled WGS sequence"/>
</dbReference>
<feature type="region of interest" description="Disordered" evidence="5">
    <location>
        <begin position="164"/>
        <end position="206"/>
    </location>
</feature>
<sequence length="603" mass="65726">MPSPPTARAIQPLNDGLSSQSSQPPHSLPPKKRQPSARISAACEACKKRKTKCTGGPPPCQLCQSLGTQCVIDLSLDMRRRAALQRTLDESKAYQDNLNTLLDGIRAGPSNRLDALVGYIRGGASNDEVADIIQRQWNPAGNQDLDHPMAPQGNEMDYMHTNEAEGQNRPAGDHLDNAAPDAQVTPTASETSTSTDSGSRKRNEVAHSPDMLKLLAALKNSSIADGEDLIRQFMTSLHWDERGHSTSTGSISSTISPSSDGGVQPTLQPTMAARSGWHPALQARTEPIEGEKLVQGKSADQPMSLSSSPVDAASARNPASADSSRTQASSKRQKTLHPTINTEGAQGTESVASPTSPYLEQVTSHAHSAPAIARRDLCVAQDGASTRLRIPVHLVLPLTVTDDSYMSRTYSHYLQAAHQMLEAGVPLSNLLGSPDQVVVDLFFRPREANDIYTCASWACEVCRSYDHDIFVRLGCVFLLTSMMRWLLAPTLENYERLPDMMKPTPLQCMIPHIGAIETIPLPPVRDAVIHRLRDWLTPLERAEWSINWPHGLDAAIMRDDATGATVLTPSFMEHAGDYDNWSVARVFLDDFPEVAGRIRIHDG</sequence>
<gene>
    <name evidence="7" type="ORF">HMPREF1120_08680</name>
</gene>
<dbReference type="GO" id="GO:0003677">
    <property type="term" value="F:DNA binding"/>
    <property type="evidence" value="ECO:0007669"/>
    <property type="project" value="UniProtKB-KW"/>
</dbReference>
<name>H6C9L8_EXODN</name>
<evidence type="ECO:0000313" key="7">
    <source>
        <dbReference type="EMBL" id="EHY60734.1"/>
    </source>
</evidence>
<dbReference type="SMART" id="SM00066">
    <property type="entry name" value="GAL4"/>
    <property type="match status" value="1"/>
</dbReference>
<dbReference type="OMA" id="LFMPHIN"/>
<dbReference type="PROSITE" id="PS00463">
    <property type="entry name" value="ZN2_CY6_FUNGAL_1"/>
    <property type="match status" value="1"/>
</dbReference>
<organism evidence="7 8">
    <name type="scientific">Exophiala dermatitidis (strain ATCC 34100 / CBS 525.76 / NIH/UT8656)</name>
    <name type="common">Black yeast</name>
    <name type="synonym">Wangiella dermatitidis</name>
    <dbReference type="NCBI Taxonomy" id="858893"/>
    <lineage>
        <taxon>Eukaryota</taxon>
        <taxon>Fungi</taxon>
        <taxon>Dikarya</taxon>
        <taxon>Ascomycota</taxon>
        <taxon>Pezizomycotina</taxon>
        <taxon>Eurotiomycetes</taxon>
        <taxon>Chaetothyriomycetidae</taxon>
        <taxon>Chaetothyriales</taxon>
        <taxon>Herpotrichiellaceae</taxon>
        <taxon>Exophiala</taxon>
    </lineage>
</organism>
<evidence type="ECO:0000256" key="5">
    <source>
        <dbReference type="SAM" id="MobiDB-lite"/>
    </source>
</evidence>
<dbReference type="Gene3D" id="4.10.240.10">
    <property type="entry name" value="Zn(2)-C6 fungal-type DNA-binding domain"/>
    <property type="match status" value="1"/>
</dbReference>
<dbReference type="GO" id="GO:0000981">
    <property type="term" value="F:DNA-binding transcription factor activity, RNA polymerase II-specific"/>
    <property type="evidence" value="ECO:0007669"/>
    <property type="project" value="InterPro"/>
</dbReference>
<dbReference type="OrthoDB" id="4356994at2759"/>
<reference evidence="7" key="1">
    <citation type="submission" date="2011-07" db="EMBL/GenBank/DDBJ databases">
        <title>The Genome Sequence of Exophiala (Wangiella) dermatitidis NIH/UT8656.</title>
        <authorList>
            <consortium name="The Broad Institute Genome Sequencing Platform"/>
            <person name="Cuomo C."/>
            <person name="Wang Z."/>
            <person name="Hunicke-Smith S."/>
            <person name="Szanislo P.J."/>
            <person name="Earl A."/>
            <person name="Young S.K."/>
            <person name="Zeng Q."/>
            <person name="Gargeya S."/>
            <person name="Fitzgerald M."/>
            <person name="Haas B."/>
            <person name="Abouelleil A."/>
            <person name="Alvarado L."/>
            <person name="Arachchi H.M."/>
            <person name="Berlin A."/>
            <person name="Brown A."/>
            <person name="Chapman S.B."/>
            <person name="Chen Z."/>
            <person name="Dunbar C."/>
            <person name="Freedman E."/>
            <person name="Gearin G."/>
            <person name="Gellesch M."/>
            <person name="Goldberg J."/>
            <person name="Griggs A."/>
            <person name="Gujja S."/>
            <person name="Heiman D."/>
            <person name="Howarth C."/>
            <person name="Larson L."/>
            <person name="Lui A."/>
            <person name="MacDonald P.J.P."/>
            <person name="Montmayeur A."/>
            <person name="Murphy C."/>
            <person name="Neiman D."/>
            <person name="Pearson M."/>
            <person name="Priest M."/>
            <person name="Roberts A."/>
            <person name="Saif S."/>
            <person name="Shea T."/>
            <person name="Shenoy N."/>
            <person name="Sisk P."/>
            <person name="Stolte C."/>
            <person name="Sykes S."/>
            <person name="Wortman J."/>
            <person name="Nusbaum C."/>
            <person name="Birren B."/>
        </authorList>
    </citation>
    <scope>NUCLEOTIDE SEQUENCE</scope>
    <source>
        <strain evidence="7">NIH/UT8656</strain>
    </source>
</reference>
<dbReference type="VEuPathDB" id="FungiDB:HMPREF1120_08680"/>
<dbReference type="SUPFAM" id="SSF57701">
    <property type="entry name" value="Zn2/Cys6 DNA-binding domain"/>
    <property type="match status" value="1"/>
</dbReference>
<dbReference type="EMBL" id="JH226136">
    <property type="protein sequence ID" value="EHY60734.1"/>
    <property type="molecule type" value="Genomic_DNA"/>
</dbReference>
<dbReference type="eggNOG" id="ENOG502SIHU">
    <property type="taxonomic scope" value="Eukaryota"/>
</dbReference>
<dbReference type="HOGENOM" id="CLU_031808_0_0_1"/>
<evidence type="ECO:0000256" key="2">
    <source>
        <dbReference type="ARBA" id="ARBA00023125"/>
    </source>
</evidence>
<dbReference type="GO" id="GO:0008270">
    <property type="term" value="F:zinc ion binding"/>
    <property type="evidence" value="ECO:0007669"/>
    <property type="project" value="InterPro"/>
</dbReference>
<feature type="domain" description="Zn(2)-C6 fungal-type" evidence="6">
    <location>
        <begin position="42"/>
        <end position="72"/>
    </location>
</feature>
<evidence type="ECO:0000256" key="3">
    <source>
        <dbReference type="ARBA" id="ARBA00023163"/>
    </source>
</evidence>
<evidence type="ECO:0000256" key="1">
    <source>
        <dbReference type="ARBA" id="ARBA00023015"/>
    </source>
</evidence>
<keyword evidence="3" id="KW-0804">Transcription</keyword>
<dbReference type="Pfam" id="PF00172">
    <property type="entry name" value="Zn_clus"/>
    <property type="match status" value="1"/>
</dbReference>
<dbReference type="RefSeq" id="XP_009161195.1">
    <property type="nucleotide sequence ID" value="XM_009162947.1"/>
</dbReference>
<feature type="region of interest" description="Disordered" evidence="5">
    <location>
        <begin position="1"/>
        <end position="38"/>
    </location>
</feature>
<dbReference type="InterPro" id="IPR021833">
    <property type="entry name" value="DUF3425"/>
</dbReference>
<feature type="compositionally biased region" description="Low complexity" evidence="5">
    <location>
        <begin position="245"/>
        <end position="262"/>
    </location>
</feature>
<evidence type="ECO:0000259" key="6">
    <source>
        <dbReference type="PROSITE" id="PS50048"/>
    </source>
</evidence>
<protein>
    <recommendedName>
        <fullName evidence="6">Zn(2)-C6 fungal-type domain-containing protein</fullName>
    </recommendedName>
</protein>
<dbReference type="GeneID" id="20313319"/>
<dbReference type="PANTHER" id="PTHR47256:SF1">
    <property type="entry name" value="ZN(II)2CYS6 TRANSCRIPTION FACTOR (EUROFUNG)"/>
    <property type="match status" value="1"/>
</dbReference>
<keyword evidence="8" id="KW-1185">Reference proteome</keyword>
<dbReference type="InterPro" id="IPR053187">
    <property type="entry name" value="Notoamide_regulator"/>
</dbReference>
<keyword evidence="1" id="KW-0805">Transcription regulation</keyword>
<feature type="compositionally biased region" description="Polar residues" evidence="5">
    <location>
        <begin position="184"/>
        <end position="197"/>
    </location>
</feature>
<keyword evidence="2" id="KW-0238">DNA-binding</keyword>
<proteinExistence type="predicted"/>
<dbReference type="PANTHER" id="PTHR47256">
    <property type="entry name" value="ZN(II)2CYS6 TRANSCRIPTION FACTOR (EUROFUNG)-RELATED"/>
    <property type="match status" value="1"/>
</dbReference>
<dbReference type="InterPro" id="IPR001138">
    <property type="entry name" value="Zn2Cys6_DnaBD"/>
</dbReference>
<dbReference type="Pfam" id="PF11905">
    <property type="entry name" value="DUF3425"/>
    <property type="match status" value="1"/>
</dbReference>
<dbReference type="CDD" id="cd00067">
    <property type="entry name" value="GAL4"/>
    <property type="match status" value="1"/>
</dbReference>
<feature type="compositionally biased region" description="Polar residues" evidence="5">
    <location>
        <begin position="320"/>
        <end position="353"/>
    </location>
</feature>
<dbReference type="InterPro" id="IPR036864">
    <property type="entry name" value="Zn2-C6_fun-type_DNA-bd_sf"/>
</dbReference>
<evidence type="ECO:0000256" key="4">
    <source>
        <dbReference type="ARBA" id="ARBA00023242"/>
    </source>
</evidence>
<accession>H6C9L8</accession>
<dbReference type="InParanoid" id="H6C9L8"/>
<keyword evidence="4" id="KW-0539">Nucleus</keyword>
<dbReference type="PROSITE" id="PS50048">
    <property type="entry name" value="ZN2_CY6_FUNGAL_2"/>
    <property type="match status" value="1"/>
</dbReference>
<dbReference type="AlphaFoldDB" id="H6C9L8"/>
<feature type="region of interest" description="Disordered" evidence="5">
    <location>
        <begin position="293"/>
        <end position="353"/>
    </location>
</feature>
<dbReference type="STRING" id="858893.H6C9L8"/>